<reference evidence="2 3" key="1">
    <citation type="submission" date="2018-03" db="EMBL/GenBank/DDBJ databases">
        <title>Genomic Encyclopedia of Archaeal and Bacterial Type Strains, Phase II (KMG-II): from individual species to whole genera.</title>
        <authorList>
            <person name="Goeker M."/>
        </authorList>
    </citation>
    <scope>NUCLEOTIDE SEQUENCE [LARGE SCALE GENOMIC DNA]</scope>
    <source>
        <strain evidence="2 3">DSM 44720</strain>
    </source>
</reference>
<keyword evidence="1" id="KW-0812">Transmembrane</keyword>
<accession>A0A2T0TCS8</accession>
<keyword evidence="1" id="KW-1133">Transmembrane helix</keyword>
<feature type="transmembrane region" description="Helical" evidence="1">
    <location>
        <begin position="29"/>
        <end position="55"/>
    </location>
</feature>
<dbReference type="AlphaFoldDB" id="A0A2T0TCS8"/>
<sequence length="61" mass="6195">MSLRSGDKAGGREGVPTLVNAVLVGAGTLYVLTGSLVLTIIVTLLAVCLAVVAMVQRGKEL</sequence>
<keyword evidence="3" id="KW-1185">Reference proteome</keyword>
<dbReference type="RefSeq" id="WP_146174730.1">
    <property type="nucleotide sequence ID" value="NZ_PVTF01000003.1"/>
</dbReference>
<dbReference type="Proteomes" id="UP000239494">
    <property type="component" value="Unassembled WGS sequence"/>
</dbReference>
<keyword evidence="1" id="KW-0472">Membrane</keyword>
<dbReference type="EMBL" id="PVTF01000003">
    <property type="protein sequence ID" value="PRY43438.1"/>
    <property type="molecule type" value="Genomic_DNA"/>
</dbReference>
<evidence type="ECO:0000313" key="2">
    <source>
        <dbReference type="EMBL" id="PRY43438.1"/>
    </source>
</evidence>
<comment type="caution">
    <text evidence="2">The sequence shown here is derived from an EMBL/GenBank/DDBJ whole genome shotgun (WGS) entry which is preliminary data.</text>
</comment>
<gene>
    <name evidence="2" type="ORF">CLV43_103181</name>
</gene>
<name>A0A2T0TCS8_9PSEU</name>
<evidence type="ECO:0000313" key="3">
    <source>
        <dbReference type="Proteomes" id="UP000239494"/>
    </source>
</evidence>
<organism evidence="2 3">
    <name type="scientific">Umezawaea tangerina</name>
    <dbReference type="NCBI Taxonomy" id="84725"/>
    <lineage>
        <taxon>Bacteria</taxon>
        <taxon>Bacillati</taxon>
        <taxon>Actinomycetota</taxon>
        <taxon>Actinomycetes</taxon>
        <taxon>Pseudonocardiales</taxon>
        <taxon>Pseudonocardiaceae</taxon>
        <taxon>Umezawaea</taxon>
    </lineage>
</organism>
<protein>
    <submittedName>
        <fullName evidence="2">Uncharacterized protein</fullName>
    </submittedName>
</protein>
<evidence type="ECO:0000256" key="1">
    <source>
        <dbReference type="SAM" id="Phobius"/>
    </source>
</evidence>
<proteinExistence type="predicted"/>